<dbReference type="PANTHER" id="PTHR14136">
    <property type="entry name" value="BTB_POZ DOMAIN-CONTAINING PROTEIN KCTD9"/>
    <property type="match status" value="1"/>
</dbReference>
<dbReference type="RefSeq" id="WP_161391175.1">
    <property type="nucleotide sequence ID" value="NZ_JBHSCP010000001.1"/>
</dbReference>
<dbReference type="Gene3D" id="2.160.20.80">
    <property type="entry name" value="E3 ubiquitin-protein ligase SopA"/>
    <property type="match status" value="2"/>
</dbReference>
<dbReference type="SUPFAM" id="SSF141571">
    <property type="entry name" value="Pentapeptide repeat-like"/>
    <property type="match status" value="1"/>
</dbReference>
<dbReference type="OrthoDB" id="5293049at2"/>
<proteinExistence type="predicted"/>
<gene>
    <name evidence="1" type="ORF">GRI97_10685</name>
</gene>
<dbReference type="AlphaFoldDB" id="A0A6I4TU65"/>
<keyword evidence="2" id="KW-1185">Reference proteome</keyword>
<evidence type="ECO:0000313" key="2">
    <source>
        <dbReference type="Proteomes" id="UP000469430"/>
    </source>
</evidence>
<evidence type="ECO:0000313" key="1">
    <source>
        <dbReference type="EMBL" id="MXO99454.1"/>
    </source>
</evidence>
<dbReference type="Pfam" id="PF00805">
    <property type="entry name" value="Pentapeptide"/>
    <property type="match status" value="1"/>
</dbReference>
<dbReference type="PANTHER" id="PTHR14136:SF17">
    <property type="entry name" value="BTB_POZ DOMAIN-CONTAINING PROTEIN KCTD9"/>
    <property type="match status" value="1"/>
</dbReference>
<accession>A0A6I4TU65</accession>
<dbReference type="EMBL" id="WTYJ01000002">
    <property type="protein sequence ID" value="MXO99454.1"/>
    <property type="molecule type" value="Genomic_DNA"/>
</dbReference>
<protein>
    <submittedName>
        <fullName evidence="1">Pentapeptide repeat-containing protein</fullName>
    </submittedName>
</protein>
<dbReference type="Proteomes" id="UP000469430">
    <property type="component" value="Unassembled WGS sequence"/>
</dbReference>
<dbReference type="InterPro" id="IPR051082">
    <property type="entry name" value="Pentapeptide-BTB/POZ_domain"/>
</dbReference>
<comment type="caution">
    <text evidence="1">The sequence shown here is derived from an EMBL/GenBank/DDBJ whole genome shotgun (WGS) entry which is preliminary data.</text>
</comment>
<dbReference type="InterPro" id="IPR001646">
    <property type="entry name" value="5peptide_repeat"/>
</dbReference>
<name>A0A6I4TU65_9SPHN</name>
<reference evidence="1 2" key="1">
    <citation type="submission" date="2019-12" db="EMBL/GenBank/DDBJ databases">
        <title>Genomic-based taxomic classification of the family Erythrobacteraceae.</title>
        <authorList>
            <person name="Xu L."/>
        </authorList>
    </citation>
    <scope>NUCLEOTIDE SEQUENCE [LARGE SCALE GENOMIC DNA]</scope>
    <source>
        <strain evidence="1 2">S36</strain>
    </source>
</reference>
<sequence length="228" mass="24786">MDDLFADSPLQSQTLTRTDIEALTGIPRTLIGCDLEEVDLGRMDLSGWVFRQCYLRHADFSGAQLEGTSWQSCRGAFTRFIGSDLTDAQMVGSDFNNGSFRGAILQGAELSGCKLTGADLAEVQAIDCAMEEVLLVNARLPGWSFRKAVLKRVDFAQADLRQCDFRDAVLEQCSLRNALLDGARFDGADLRGADLGGVRLADASAFRGATISRDQAGQLLRELGLVVR</sequence>
<organism evidence="1 2">
    <name type="scientific">Croceibacterium xixiisoli</name>
    <dbReference type="NCBI Taxonomy" id="1476466"/>
    <lineage>
        <taxon>Bacteria</taxon>
        <taxon>Pseudomonadati</taxon>
        <taxon>Pseudomonadota</taxon>
        <taxon>Alphaproteobacteria</taxon>
        <taxon>Sphingomonadales</taxon>
        <taxon>Erythrobacteraceae</taxon>
        <taxon>Croceibacterium</taxon>
    </lineage>
</organism>
<dbReference type="Pfam" id="PF13599">
    <property type="entry name" value="Pentapeptide_4"/>
    <property type="match status" value="1"/>
</dbReference>